<dbReference type="OrthoDB" id="6152366at2759"/>
<evidence type="ECO:0008006" key="3">
    <source>
        <dbReference type="Google" id="ProtNLM"/>
    </source>
</evidence>
<name>A0A2G8JWS3_STIJA</name>
<dbReference type="Proteomes" id="UP000230750">
    <property type="component" value="Unassembled WGS sequence"/>
</dbReference>
<dbReference type="AlphaFoldDB" id="A0A2G8JWS3"/>
<comment type="caution">
    <text evidence="1">The sequence shown here is derived from an EMBL/GenBank/DDBJ whole genome shotgun (WGS) entry which is preliminary data.</text>
</comment>
<proteinExistence type="predicted"/>
<protein>
    <recommendedName>
        <fullName evidence="3">CCHC-type domain-containing protein</fullName>
    </recommendedName>
</protein>
<accession>A0A2G8JWS3</accession>
<evidence type="ECO:0000313" key="1">
    <source>
        <dbReference type="EMBL" id="PIK40170.1"/>
    </source>
</evidence>
<sequence length="313" mass="35483">MQDSVAYDKARKKLHYWYGGDAVISRAFLGKLENWPKINGRDSAGLKRLSNFLDEICAAKGSIHDLGILDYPQENYKIIAKLPLYIESKWRTVIMKYNNNEGHFPSFEVFAKFIAERAEEANIPTFDCHANETVSYQYQRSSNKKSCATIQPKPISCDLCQGDHESVVCEQFQQATLDHRVKWVQKWGLCFGCLKSGHRSKFCKNRLKCTKCQKRHPTELHRDDLPGVTREVSQSKEVASACGTNDGLCTMAIIPVVVKSLKNGRALQTYAFLDPGSSISFCTDQLRQQLGVGGEEQGYQLKLWLRHILLKPA</sequence>
<organism evidence="1 2">
    <name type="scientific">Stichopus japonicus</name>
    <name type="common">Sea cucumber</name>
    <dbReference type="NCBI Taxonomy" id="307972"/>
    <lineage>
        <taxon>Eukaryota</taxon>
        <taxon>Metazoa</taxon>
        <taxon>Echinodermata</taxon>
        <taxon>Eleutherozoa</taxon>
        <taxon>Echinozoa</taxon>
        <taxon>Holothuroidea</taxon>
        <taxon>Aspidochirotacea</taxon>
        <taxon>Aspidochirotida</taxon>
        <taxon>Stichopodidae</taxon>
        <taxon>Apostichopus</taxon>
    </lineage>
</organism>
<dbReference type="PANTHER" id="PTHR47331:SF1">
    <property type="entry name" value="GAG-LIKE PROTEIN"/>
    <property type="match status" value="1"/>
</dbReference>
<evidence type="ECO:0000313" key="2">
    <source>
        <dbReference type="Proteomes" id="UP000230750"/>
    </source>
</evidence>
<dbReference type="STRING" id="307972.A0A2G8JWS3"/>
<reference evidence="1 2" key="1">
    <citation type="journal article" date="2017" name="PLoS Biol.">
        <title>The sea cucumber genome provides insights into morphological evolution and visceral regeneration.</title>
        <authorList>
            <person name="Zhang X."/>
            <person name="Sun L."/>
            <person name="Yuan J."/>
            <person name="Sun Y."/>
            <person name="Gao Y."/>
            <person name="Zhang L."/>
            <person name="Li S."/>
            <person name="Dai H."/>
            <person name="Hamel J.F."/>
            <person name="Liu C."/>
            <person name="Yu Y."/>
            <person name="Liu S."/>
            <person name="Lin W."/>
            <person name="Guo K."/>
            <person name="Jin S."/>
            <person name="Xu P."/>
            <person name="Storey K.B."/>
            <person name="Huan P."/>
            <person name="Zhang T."/>
            <person name="Zhou Y."/>
            <person name="Zhang J."/>
            <person name="Lin C."/>
            <person name="Li X."/>
            <person name="Xing L."/>
            <person name="Huo D."/>
            <person name="Sun M."/>
            <person name="Wang L."/>
            <person name="Mercier A."/>
            <person name="Li F."/>
            <person name="Yang H."/>
            <person name="Xiang J."/>
        </authorList>
    </citation>
    <scope>NUCLEOTIDE SEQUENCE [LARGE SCALE GENOMIC DNA]</scope>
    <source>
        <strain evidence="1">Shaxun</strain>
        <tissue evidence="1">Muscle</tissue>
    </source>
</reference>
<gene>
    <name evidence="1" type="ORF">BSL78_22998</name>
</gene>
<dbReference type="PANTHER" id="PTHR47331">
    <property type="entry name" value="PHD-TYPE DOMAIN-CONTAINING PROTEIN"/>
    <property type="match status" value="1"/>
</dbReference>
<dbReference type="EMBL" id="MRZV01001157">
    <property type="protein sequence ID" value="PIK40170.1"/>
    <property type="molecule type" value="Genomic_DNA"/>
</dbReference>
<keyword evidence="2" id="KW-1185">Reference proteome</keyword>